<dbReference type="HOGENOM" id="CLU_2835249_0_0_1"/>
<reference evidence="1" key="2">
    <citation type="submission" date="2013-04" db="UniProtKB">
        <authorList>
            <consortium name="EnsemblPlants"/>
        </authorList>
    </citation>
    <scope>IDENTIFICATION</scope>
</reference>
<dbReference type="Proteomes" id="UP000006038">
    <property type="component" value="Chromosome 5"/>
</dbReference>
<proteinExistence type="predicted"/>
<evidence type="ECO:0000313" key="2">
    <source>
        <dbReference type="Proteomes" id="UP000006038"/>
    </source>
</evidence>
<sequence>MGANVPPTHQELVEIFAWERPIIDQILSITPQENTERVRYMTESIGWYLAAEYVQKAFMQCIQTLQ</sequence>
<name>J3M7E2_ORYBR</name>
<dbReference type="AlphaFoldDB" id="J3M7E2"/>
<keyword evidence="2" id="KW-1185">Reference proteome</keyword>
<accession>J3M7E2</accession>
<dbReference type="Gramene" id="OB05G25160.1">
    <property type="protein sequence ID" value="OB05G25160.1"/>
    <property type="gene ID" value="OB05G25160"/>
</dbReference>
<reference evidence="1" key="1">
    <citation type="journal article" date="2013" name="Nat. Commun.">
        <title>Whole-genome sequencing of Oryza brachyantha reveals mechanisms underlying Oryza genome evolution.</title>
        <authorList>
            <person name="Chen J."/>
            <person name="Huang Q."/>
            <person name="Gao D."/>
            <person name="Wang J."/>
            <person name="Lang Y."/>
            <person name="Liu T."/>
            <person name="Li B."/>
            <person name="Bai Z."/>
            <person name="Luis Goicoechea J."/>
            <person name="Liang C."/>
            <person name="Chen C."/>
            <person name="Zhang W."/>
            <person name="Sun S."/>
            <person name="Liao Y."/>
            <person name="Zhang X."/>
            <person name="Yang L."/>
            <person name="Song C."/>
            <person name="Wang M."/>
            <person name="Shi J."/>
            <person name="Liu G."/>
            <person name="Liu J."/>
            <person name="Zhou H."/>
            <person name="Zhou W."/>
            <person name="Yu Q."/>
            <person name="An N."/>
            <person name="Chen Y."/>
            <person name="Cai Q."/>
            <person name="Wang B."/>
            <person name="Liu B."/>
            <person name="Min J."/>
            <person name="Huang Y."/>
            <person name="Wu H."/>
            <person name="Li Z."/>
            <person name="Zhang Y."/>
            <person name="Yin Y."/>
            <person name="Song W."/>
            <person name="Jiang J."/>
            <person name="Jackson S.A."/>
            <person name="Wing R.A."/>
            <person name="Wang J."/>
            <person name="Chen M."/>
        </authorList>
    </citation>
    <scope>NUCLEOTIDE SEQUENCE [LARGE SCALE GENOMIC DNA]</scope>
    <source>
        <strain evidence="1">cv. IRGC 101232</strain>
    </source>
</reference>
<dbReference type="EnsemblPlants" id="OB05G25160.1">
    <property type="protein sequence ID" value="OB05G25160.1"/>
    <property type="gene ID" value="OB05G25160"/>
</dbReference>
<organism evidence="1">
    <name type="scientific">Oryza brachyantha</name>
    <name type="common">malo sina</name>
    <dbReference type="NCBI Taxonomy" id="4533"/>
    <lineage>
        <taxon>Eukaryota</taxon>
        <taxon>Viridiplantae</taxon>
        <taxon>Streptophyta</taxon>
        <taxon>Embryophyta</taxon>
        <taxon>Tracheophyta</taxon>
        <taxon>Spermatophyta</taxon>
        <taxon>Magnoliopsida</taxon>
        <taxon>Liliopsida</taxon>
        <taxon>Poales</taxon>
        <taxon>Poaceae</taxon>
        <taxon>BOP clade</taxon>
        <taxon>Oryzoideae</taxon>
        <taxon>Oryzeae</taxon>
        <taxon>Oryzinae</taxon>
        <taxon>Oryza</taxon>
    </lineage>
</organism>
<protein>
    <submittedName>
        <fullName evidence="1">Uncharacterized protein</fullName>
    </submittedName>
</protein>
<evidence type="ECO:0000313" key="1">
    <source>
        <dbReference type="EnsemblPlants" id="OB05G25160.1"/>
    </source>
</evidence>